<reference evidence="2" key="1">
    <citation type="submission" date="2020-02" db="EMBL/GenBank/DDBJ databases">
        <authorList>
            <person name="Meier V. D."/>
        </authorList>
    </citation>
    <scope>NUCLEOTIDE SEQUENCE</scope>
    <source>
        <strain evidence="2">AVDCRST_MAG49</strain>
    </source>
</reference>
<proteinExistence type="predicted"/>
<accession>A0A6J4VCA7</accession>
<feature type="compositionally biased region" description="Low complexity" evidence="1">
    <location>
        <begin position="1"/>
        <end position="17"/>
    </location>
</feature>
<gene>
    <name evidence="2" type="ORF">AVDCRST_MAG49-3885</name>
</gene>
<protein>
    <submittedName>
        <fullName evidence="2">Uncharacterized protein</fullName>
    </submittedName>
</protein>
<evidence type="ECO:0000313" key="2">
    <source>
        <dbReference type="EMBL" id="CAA9573436.1"/>
    </source>
</evidence>
<name>A0A6J4VCA7_9BACT</name>
<feature type="non-terminal residue" evidence="2">
    <location>
        <position position="54"/>
    </location>
</feature>
<feature type="region of interest" description="Disordered" evidence="1">
    <location>
        <begin position="34"/>
        <end position="54"/>
    </location>
</feature>
<evidence type="ECO:0000256" key="1">
    <source>
        <dbReference type="SAM" id="MobiDB-lite"/>
    </source>
</evidence>
<feature type="region of interest" description="Disordered" evidence="1">
    <location>
        <begin position="1"/>
        <end position="21"/>
    </location>
</feature>
<dbReference type="AlphaFoldDB" id="A0A6J4VCA7"/>
<organism evidence="2">
    <name type="scientific">uncultured Thermomicrobiales bacterium</name>
    <dbReference type="NCBI Taxonomy" id="1645740"/>
    <lineage>
        <taxon>Bacteria</taxon>
        <taxon>Pseudomonadati</taxon>
        <taxon>Thermomicrobiota</taxon>
        <taxon>Thermomicrobia</taxon>
        <taxon>Thermomicrobiales</taxon>
        <taxon>environmental samples</taxon>
    </lineage>
</organism>
<dbReference type="EMBL" id="CADCWG010000279">
    <property type="protein sequence ID" value="CAA9573436.1"/>
    <property type="molecule type" value="Genomic_DNA"/>
</dbReference>
<sequence length="54" mass="6036">CPPRRAATAATAANRRTSTSRRVRFSWRLAPSTARHPLRRRRATIRGGPDARPA</sequence>
<feature type="non-terminal residue" evidence="2">
    <location>
        <position position="1"/>
    </location>
</feature>